<dbReference type="Proteomes" id="UP000230423">
    <property type="component" value="Unassembled WGS sequence"/>
</dbReference>
<evidence type="ECO:0000256" key="4">
    <source>
        <dbReference type="ARBA" id="ARBA00022692"/>
    </source>
</evidence>
<reference evidence="9 10" key="1">
    <citation type="submission" date="2015-09" db="EMBL/GenBank/DDBJ databases">
        <title>Draft genome of the parasitic nematode Teladorsagia circumcincta isolate WARC Sus (inbred).</title>
        <authorList>
            <person name="Mitreva M."/>
        </authorList>
    </citation>
    <scope>NUCLEOTIDE SEQUENCE [LARGE SCALE GENOMIC DNA]</scope>
    <source>
        <strain evidence="9 10">S</strain>
    </source>
</reference>
<comment type="pathway">
    <text evidence="2 8">Protein modification; protein glycosylation.</text>
</comment>
<evidence type="ECO:0000313" key="9">
    <source>
        <dbReference type="EMBL" id="PIO76777.1"/>
    </source>
</evidence>
<keyword evidence="6" id="KW-1133">Transmembrane helix</keyword>
<gene>
    <name evidence="9" type="ORF">TELCIR_01152</name>
</gene>
<evidence type="ECO:0000256" key="3">
    <source>
        <dbReference type="ARBA" id="ARBA00009386"/>
    </source>
</evidence>
<dbReference type="UniPathway" id="UPA00378"/>
<keyword evidence="5 8" id="KW-0256">Endoplasmic reticulum</keyword>
<accession>A0A2G9V2R6</accession>
<sequence length="131" mass="15272">MKKFRLFLGAWRKARLTPWEKNDHSQEIEASDWFIGLYTLGKRENLSSSVLKETPAVHVLRKLYDDYQKSTPSRLKIIDAYMVYILLTACLRIQVNEENKSEFSHISPERAFADFIFAHVVLHLVVANFLG</sequence>
<dbReference type="InterPro" id="IPR003038">
    <property type="entry name" value="DAD/Ost2"/>
</dbReference>
<protein>
    <recommendedName>
        <fullName evidence="8">Dolichyl-diphosphooligosaccharide--protein glycosyltransferase subunit DAD1</fullName>
        <shortName evidence="8">Oligosaccharyl transferase subunit DAD1</shortName>
    </recommendedName>
</protein>
<evidence type="ECO:0000256" key="7">
    <source>
        <dbReference type="ARBA" id="ARBA00023136"/>
    </source>
</evidence>
<dbReference type="GO" id="GO:0006487">
    <property type="term" value="P:protein N-linked glycosylation"/>
    <property type="evidence" value="ECO:0007669"/>
    <property type="project" value="TreeGrafter"/>
</dbReference>
<evidence type="ECO:0000256" key="6">
    <source>
        <dbReference type="ARBA" id="ARBA00022989"/>
    </source>
</evidence>
<comment type="similarity">
    <text evidence="3 8">Belongs to the DAD/OST2 family.</text>
</comment>
<dbReference type="OrthoDB" id="445566at2759"/>
<keyword evidence="7" id="KW-0472">Membrane</keyword>
<organism evidence="9 10">
    <name type="scientific">Teladorsagia circumcincta</name>
    <name type="common">Brown stomach worm</name>
    <name type="synonym">Ostertagia circumcincta</name>
    <dbReference type="NCBI Taxonomy" id="45464"/>
    <lineage>
        <taxon>Eukaryota</taxon>
        <taxon>Metazoa</taxon>
        <taxon>Ecdysozoa</taxon>
        <taxon>Nematoda</taxon>
        <taxon>Chromadorea</taxon>
        <taxon>Rhabditida</taxon>
        <taxon>Rhabditina</taxon>
        <taxon>Rhabditomorpha</taxon>
        <taxon>Strongyloidea</taxon>
        <taxon>Trichostrongylidae</taxon>
        <taxon>Teladorsagia</taxon>
    </lineage>
</organism>
<keyword evidence="10" id="KW-1185">Reference proteome</keyword>
<dbReference type="AlphaFoldDB" id="A0A2G9V2R6"/>
<dbReference type="EMBL" id="KZ345030">
    <property type="protein sequence ID" value="PIO76777.1"/>
    <property type="molecule type" value="Genomic_DNA"/>
</dbReference>
<comment type="subunit">
    <text evidence="8">Component of the oligosaccharyltransferase (OST) complex.</text>
</comment>
<evidence type="ECO:0000256" key="1">
    <source>
        <dbReference type="ARBA" id="ARBA00004477"/>
    </source>
</evidence>
<proteinExistence type="inferred from homology"/>
<dbReference type="PANTHER" id="PTHR10705">
    <property type="entry name" value="DOLICHYL-DIPHOSPHOOLIGOSACCHARIDE--PROTEIN GLYCOSYLTRANSFERASE SUBUNIT DAD1"/>
    <property type="match status" value="1"/>
</dbReference>
<dbReference type="GO" id="GO:0008250">
    <property type="term" value="C:oligosaccharyltransferase complex"/>
    <property type="evidence" value="ECO:0007669"/>
    <property type="project" value="InterPro"/>
</dbReference>
<dbReference type="Pfam" id="PF02109">
    <property type="entry name" value="DAD"/>
    <property type="match status" value="1"/>
</dbReference>
<evidence type="ECO:0000256" key="8">
    <source>
        <dbReference type="RuleBase" id="RU361136"/>
    </source>
</evidence>
<dbReference type="PANTHER" id="PTHR10705:SF0">
    <property type="entry name" value="DOLICHYL-DIPHOSPHOOLIGOSACCHARIDE--PROTEIN GLYCOSYLTRANSFERASE SUBUNIT DAD1"/>
    <property type="match status" value="1"/>
</dbReference>
<evidence type="ECO:0000313" key="10">
    <source>
        <dbReference type="Proteomes" id="UP000230423"/>
    </source>
</evidence>
<evidence type="ECO:0000256" key="5">
    <source>
        <dbReference type="ARBA" id="ARBA00022824"/>
    </source>
</evidence>
<comment type="subcellular location">
    <subcellularLocation>
        <location evidence="1 8">Endoplasmic reticulum membrane</location>
        <topology evidence="1 8">Multi-pass membrane protein</topology>
    </subcellularLocation>
</comment>
<keyword evidence="4" id="KW-0812">Transmembrane</keyword>
<name>A0A2G9V2R6_TELCI</name>
<evidence type="ECO:0000256" key="2">
    <source>
        <dbReference type="ARBA" id="ARBA00004922"/>
    </source>
</evidence>
<comment type="function">
    <text evidence="8">Subunit of the oligosaccharyl transferase (OST) complex that catalyzes the initial transfer of a defined glycan (Glc(3)Man(9)GlcNAc(2) in eukaryotes) from the lipid carrier dolichol-pyrophosphate to an asparagine residue within an Asn-X-Ser/Thr consensus motif in nascent polypeptide chains, the first step in protein N-glycosylation. N-glycosylation occurs cotranslationally and the complex associates with the Sec61 complex at the channel-forming translocon complex that mediates protein translocation across the endoplasmic reticulum (ER). All subunits are required for a maximal enzyme activity.</text>
</comment>